<dbReference type="Proteomes" id="UP001151760">
    <property type="component" value="Unassembled WGS sequence"/>
</dbReference>
<feature type="region of interest" description="Disordered" evidence="1">
    <location>
        <begin position="161"/>
        <end position="264"/>
    </location>
</feature>
<dbReference type="Pfam" id="PF10551">
    <property type="entry name" value="MULE"/>
    <property type="match status" value="1"/>
</dbReference>
<comment type="caution">
    <text evidence="3">The sequence shown here is derived from an EMBL/GenBank/DDBJ whole genome shotgun (WGS) entry which is preliminary data.</text>
</comment>
<dbReference type="InterPro" id="IPR018289">
    <property type="entry name" value="MULE_transposase_dom"/>
</dbReference>
<protein>
    <submittedName>
        <fullName evidence="3">Mutator type transposase</fullName>
    </submittedName>
</protein>
<sequence length="264" mass="28710">MSAKVESESLDYWKWFLTQLGDDLELYSNSDFTFITDRHKGLLPAIKTLFPAAEHRYCVRHINQNMNLQWKGGVFKDLLWRAATSTTTVYFDKAMDELKAYMVINVANCDLLIKTTLLPPKVVVPVGRPSKKRKRSAGEVETLVISGKIGRKGLQVSCSSCKGKGHNKRGCKANASNQQPSQGNATEVNASGSQPQPSQGFMGTPSARTPSATTLSARTPSATTLSASTPSASTPSTRTPSASTSGQRMTKIMENMKFSPTKKA</sequence>
<reference evidence="3" key="2">
    <citation type="submission" date="2022-01" db="EMBL/GenBank/DDBJ databases">
        <authorList>
            <person name="Yamashiro T."/>
            <person name="Shiraishi A."/>
            <person name="Satake H."/>
            <person name="Nakayama K."/>
        </authorList>
    </citation>
    <scope>NUCLEOTIDE SEQUENCE</scope>
</reference>
<accession>A0ABQ5A644</accession>
<feature type="domain" description="MULE transposase" evidence="2">
    <location>
        <begin position="5"/>
        <end position="65"/>
    </location>
</feature>
<feature type="compositionally biased region" description="Low complexity" evidence="1">
    <location>
        <begin position="204"/>
        <end position="245"/>
    </location>
</feature>
<dbReference type="PANTHER" id="PTHR31973:SF190">
    <property type="entry name" value="MULE TRANSPOSASE DOMAIN-CONTAINING PROTEIN"/>
    <property type="match status" value="1"/>
</dbReference>
<evidence type="ECO:0000313" key="3">
    <source>
        <dbReference type="EMBL" id="GJS97805.1"/>
    </source>
</evidence>
<evidence type="ECO:0000313" key="4">
    <source>
        <dbReference type="Proteomes" id="UP001151760"/>
    </source>
</evidence>
<evidence type="ECO:0000256" key="1">
    <source>
        <dbReference type="SAM" id="MobiDB-lite"/>
    </source>
</evidence>
<feature type="compositionally biased region" description="Polar residues" evidence="1">
    <location>
        <begin position="174"/>
        <end position="201"/>
    </location>
</feature>
<gene>
    <name evidence="3" type="ORF">Tco_0804773</name>
</gene>
<dbReference type="PANTHER" id="PTHR31973">
    <property type="entry name" value="POLYPROTEIN, PUTATIVE-RELATED"/>
    <property type="match status" value="1"/>
</dbReference>
<keyword evidence="4" id="KW-1185">Reference proteome</keyword>
<dbReference type="EMBL" id="BQNB010011992">
    <property type="protein sequence ID" value="GJS97805.1"/>
    <property type="molecule type" value="Genomic_DNA"/>
</dbReference>
<evidence type="ECO:0000259" key="2">
    <source>
        <dbReference type="Pfam" id="PF10551"/>
    </source>
</evidence>
<reference evidence="3" key="1">
    <citation type="journal article" date="2022" name="Int. J. Mol. Sci.">
        <title>Draft Genome of Tanacetum Coccineum: Genomic Comparison of Closely Related Tanacetum-Family Plants.</title>
        <authorList>
            <person name="Yamashiro T."/>
            <person name="Shiraishi A."/>
            <person name="Nakayama K."/>
            <person name="Satake H."/>
        </authorList>
    </citation>
    <scope>NUCLEOTIDE SEQUENCE</scope>
</reference>
<proteinExistence type="predicted"/>
<organism evidence="3 4">
    <name type="scientific">Tanacetum coccineum</name>
    <dbReference type="NCBI Taxonomy" id="301880"/>
    <lineage>
        <taxon>Eukaryota</taxon>
        <taxon>Viridiplantae</taxon>
        <taxon>Streptophyta</taxon>
        <taxon>Embryophyta</taxon>
        <taxon>Tracheophyta</taxon>
        <taxon>Spermatophyta</taxon>
        <taxon>Magnoliopsida</taxon>
        <taxon>eudicotyledons</taxon>
        <taxon>Gunneridae</taxon>
        <taxon>Pentapetalae</taxon>
        <taxon>asterids</taxon>
        <taxon>campanulids</taxon>
        <taxon>Asterales</taxon>
        <taxon>Asteraceae</taxon>
        <taxon>Asteroideae</taxon>
        <taxon>Anthemideae</taxon>
        <taxon>Anthemidinae</taxon>
        <taxon>Tanacetum</taxon>
    </lineage>
</organism>
<name>A0ABQ5A644_9ASTR</name>